<organism evidence="2 3">
    <name type="scientific">Mycoplasmopsis citelli</name>
    <dbReference type="NCBI Taxonomy" id="171281"/>
    <lineage>
        <taxon>Bacteria</taxon>
        <taxon>Bacillati</taxon>
        <taxon>Mycoplasmatota</taxon>
        <taxon>Mycoplasmoidales</taxon>
        <taxon>Metamycoplasmataceae</taxon>
        <taxon>Mycoplasmopsis</taxon>
    </lineage>
</organism>
<reference evidence="2 3" key="1">
    <citation type="submission" date="2019-01" db="EMBL/GenBank/DDBJ databases">
        <authorList>
            <consortium name="Pathogen Informatics"/>
        </authorList>
    </citation>
    <scope>NUCLEOTIDE SEQUENCE [LARGE SCALE GENOMIC DNA]</scope>
    <source>
        <strain evidence="2 3">NCTC10181</strain>
    </source>
</reference>
<dbReference type="RefSeq" id="WP_129725893.1">
    <property type="nucleotide sequence ID" value="NZ_CP101807.1"/>
</dbReference>
<evidence type="ECO:0000313" key="2">
    <source>
        <dbReference type="EMBL" id="VEU75070.1"/>
    </source>
</evidence>
<evidence type="ECO:0000313" key="3">
    <source>
        <dbReference type="Proteomes" id="UP000290985"/>
    </source>
</evidence>
<dbReference type="OrthoDB" id="394306at2"/>
<proteinExistence type="inferred from homology"/>
<dbReference type="AlphaFoldDB" id="A0A449B397"/>
<dbReference type="InterPro" id="IPR009620">
    <property type="entry name" value="UPF0236"/>
</dbReference>
<evidence type="ECO:0000256" key="1">
    <source>
        <dbReference type="ARBA" id="ARBA00006539"/>
    </source>
</evidence>
<dbReference type="EMBL" id="LR215036">
    <property type="protein sequence ID" value="VEU75070.1"/>
    <property type="molecule type" value="Genomic_DNA"/>
</dbReference>
<keyword evidence="3" id="KW-1185">Reference proteome</keyword>
<protein>
    <recommendedName>
        <fullName evidence="4">Transposase</fullName>
    </recommendedName>
</protein>
<name>A0A449B397_9BACT</name>
<sequence>MNENAQRLIKEHLESLFFEQEQAFAHSQARKDLGWNIRQIRCRKIKSKQGVFNFKRYLFIDKQNQYHFYDNNPIWTIPKHKNIDLSIIENVVALKKEGMSNRAIKEIAYQNMICAKTITNILKSQTQQQKINFKQPTDSGRILYLEVDDTFLDLRNSSNTINKNRVRVIVAHKGKNSNNEIVHKTVIVELALTKSGSGIDDAYIETIRSKIEEIYGNDFDQIIIYGDGASFIKTLAKALNAKYILDWFHIIHKLFSLCGFGKYKTENKKIFLDYLLTYEVSLFKTIKLLLLQGKWELALQILVYEFKNKWDKISKIKKKLLQDFIKYIKNNKDFIKDFEQEYHIGSHTEAFISHHIKKYGKKKFAVFGVDTFKTILLFNTKSNENLIFI</sequence>
<dbReference type="KEGG" id="mcit:NCTC10181_00947"/>
<comment type="similarity">
    <text evidence="1">Belongs to the UPF0236 family.</text>
</comment>
<dbReference type="Proteomes" id="UP000290985">
    <property type="component" value="Chromosome"/>
</dbReference>
<evidence type="ECO:0008006" key="4">
    <source>
        <dbReference type="Google" id="ProtNLM"/>
    </source>
</evidence>
<dbReference type="Pfam" id="PF06782">
    <property type="entry name" value="UPF0236"/>
    <property type="match status" value="1"/>
</dbReference>
<accession>A0A449B397</accession>
<dbReference type="NCBIfam" id="NF046004">
    <property type="entry name" value="ICE_Mbov_0401"/>
    <property type="match status" value="1"/>
</dbReference>
<gene>
    <name evidence="2" type="ORF">NCTC10181_00947</name>
</gene>